<organism evidence="5 6">
    <name type="scientific">Alicyclobacillus cycloheptanicus</name>
    <dbReference type="NCBI Taxonomy" id="1457"/>
    <lineage>
        <taxon>Bacteria</taxon>
        <taxon>Bacillati</taxon>
        <taxon>Bacillota</taxon>
        <taxon>Bacilli</taxon>
        <taxon>Bacillales</taxon>
        <taxon>Alicyclobacillaceae</taxon>
        <taxon>Alicyclobacillus</taxon>
    </lineage>
</organism>
<dbReference type="CDD" id="cd02910">
    <property type="entry name" value="cupin_Yhhw_N"/>
    <property type="match status" value="1"/>
</dbReference>
<dbReference type="InterPro" id="IPR014710">
    <property type="entry name" value="RmlC-like_jellyroll"/>
</dbReference>
<dbReference type="RefSeq" id="WP_274454585.1">
    <property type="nucleotide sequence ID" value="NZ_CP067097.1"/>
</dbReference>
<comment type="caution">
    <text evidence="5">The sequence shown here is derived from an EMBL/GenBank/DDBJ whole genome shotgun (WGS) entry which is preliminary data.</text>
</comment>
<evidence type="ECO:0000259" key="3">
    <source>
        <dbReference type="Pfam" id="PF02678"/>
    </source>
</evidence>
<proteinExistence type="inferred from homology"/>
<keyword evidence="6" id="KW-1185">Reference proteome</keyword>
<evidence type="ECO:0000256" key="1">
    <source>
        <dbReference type="ARBA" id="ARBA00008416"/>
    </source>
</evidence>
<accession>A0ABT9XH67</accession>
<dbReference type="InterPro" id="IPR003829">
    <property type="entry name" value="Pirin_N_dom"/>
</dbReference>
<evidence type="ECO:0000313" key="5">
    <source>
        <dbReference type="EMBL" id="MDQ0189653.1"/>
    </source>
</evidence>
<reference evidence="5 6" key="1">
    <citation type="submission" date="2023-07" db="EMBL/GenBank/DDBJ databases">
        <title>Genomic Encyclopedia of Type Strains, Phase IV (KMG-IV): sequencing the most valuable type-strain genomes for metagenomic binning, comparative biology and taxonomic classification.</title>
        <authorList>
            <person name="Goeker M."/>
        </authorList>
    </citation>
    <scope>NUCLEOTIDE SEQUENCE [LARGE SCALE GENOMIC DNA]</scope>
    <source>
        <strain evidence="5 6">DSM 4006</strain>
    </source>
</reference>
<dbReference type="InterPro" id="IPR011051">
    <property type="entry name" value="RmlC_Cupin_sf"/>
</dbReference>
<dbReference type="Pfam" id="PF02678">
    <property type="entry name" value="Pirin"/>
    <property type="match status" value="1"/>
</dbReference>
<dbReference type="PANTHER" id="PTHR43212:SF3">
    <property type="entry name" value="QUERCETIN 2,3-DIOXYGENASE"/>
    <property type="match status" value="1"/>
</dbReference>
<evidence type="ECO:0000256" key="2">
    <source>
        <dbReference type="RuleBase" id="RU003457"/>
    </source>
</evidence>
<sequence length="233" mass="26002">MISVQRAEERYAAKQDWLSSNFSFSFGPYIDPDNTRFGPMRVLNDDFIAPNRGFGAHPHSDMEVVSIVLKGWLKHQDNLGHVAVTTFGEIQRMSAGTGIVHTESNASETEELNLLQMWFEPMQRGLPPTYEVSAFDVNQLDGRLLKVVSHQPAANVAKIHQDVTIYLSRLQAGEAIPFEGNPHRKVFLFVVEGALRVNETTVLQTRDAARMEGESGLTLAADEASFFMLIDLP</sequence>
<name>A0ABT9XH67_9BACL</name>
<protein>
    <submittedName>
        <fullName evidence="5">Redox-sensitive bicupin YhaK (Pirin superfamily)</fullName>
    </submittedName>
</protein>
<dbReference type="PANTHER" id="PTHR43212">
    <property type="entry name" value="QUERCETIN 2,3-DIOXYGENASE"/>
    <property type="match status" value="1"/>
</dbReference>
<feature type="domain" description="Quercetin 2,3-dioxygenase C-terminal cupin" evidence="4">
    <location>
        <begin position="147"/>
        <end position="232"/>
    </location>
</feature>
<dbReference type="Gene3D" id="2.60.120.10">
    <property type="entry name" value="Jelly Rolls"/>
    <property type="match status" value="2"/>
</dbReference>
<dbReference type="SUPFAM" id="SSF51182">
    <property type="entry name" value="RmlC-like cupins"/>
    <property type="match status" value="1"/>
</dbReference>
<evidence type="ECO:0000259" key="4">
    <source>
        <dbReference type="Pfam" id="PF17954"/>
    </source>
</evidence>
<dbReference type="Proteomes" id="UP001232973">
    <property type="component" value="Unassembled WGS sequence"/>
</dbReference>
<dbReference type="InterPro" id="IPR041602">
    <property type="entry name" value="Quercetinase_C"/>
</dbReference>
<dbReference type="EMBL" id="JAUSTP010000009">
    <property type="protein sequence ID" value="MDQ0189653.1"/>
    <property type="molecule type" value="Genomic_DNA"/>
</dbReference>
<dbReference type="InterPro" id="IPR012093">
    <property type="entry name" value="Pirin"/>
</dbReference>
<feature type="domain" description="Pirin N-terminal" evidence="3">
    <location>
        <begin position="10"/>
        <end position="118"/>
    </location>
</feature>
<evidence type="ECO:0000313" key="6">
    <source>
        <dbReference type="Proteomes" id="UP001232973"/>
    </source>
</evidence>
<comment type="similarity">
    <text evidence="1 2">Belongs to the pirin family.</text>
</comment>
<dbReference type="Pfam" id="PF17954">
    <property type="entry name" value="Pirin_C_2"/>
    <property type="match status" value="1"/>
</dbReference>
<dbReference type="PIRSF" id="PIRSF006232">
    <property type="entry name" value="Pirin"/>
    <property type="match status" value="1"/>
</dbReference>
<gene>
    <name evidence="5" type="ORF">J2S03_001498</name>
</gene>